<comment type="subcellular location">
    <subcellularLocation>
        <location evidence="1 9">Cell membrane</location>
        <topology evidence="1 9">Multi-pass membrane protein</topology>
    </subcellularLocation>
</comment>
<sequence length="515" mass="54536">MSRLGTLRQNWRVAALVVLLVLSAISLFAPGMGAGATGAPSADSGPTNLKYGLQLDGGTRIRAPVEGMTAEGVNVTQDNQLEIERTIASEMQLELLDVEARPSLNTVEVQVETNESAFRDALAAANLDPSTIRPGVTAPTRETIVQTISQKIDQTGFSGASVQQVAPATGGHYIVIEVPGANTSRVRELVSERGVVKMQAYYPTGNGTQARDTILTQGDFARIGSPTTTREGTPYVPVTLTDPAAERFANKLQQYGFTTEEGTNDCLQNWNETSQSQHCLLTVLDGEVVYSAGVAPGLANSIESGDFQENPAFRITATNMSAARELQINLQAGALPAALDIENGDVYYIAPSRAERFKPLSLLTGLIATLAVAGVVFLRYREPKVAAPMVVTALSEVVILLGFAAAAGLALDLSHIAGFIAVIGTGVDDLIIIADEVMAEQVSSRRVFQSRFKKALWIIGGAAATTIIAMSPLAVLSLGDLRGFAIVTILGVLIGVLVTRPAYGDILRSLLTEER</sequence>
<feature type="transmembrane region" description="Helical" evidence="9">
    <location>
        <begin position="360"/>
        <end position="378"/>
    </location>
</feature>
<dbReference type="RefSeq" id="WP_279528127.1">
    <property type="nucleotide sequence ID" value="NZ_CP122312.1"/>
</dbReference>
<evidence type="ECO:0000259" key="10">
    <source>
        <dbReference type="Pfam" id="PF02355"/>
    </source>
</evidence>
<keyword evidence="6 9" id="KW-1133">Transmembrane helix</keyword>
<dbReference type="EMBL" id="JBHTAR010000011">
    <property type="protein sequence ID" value="MFC7201379.1"/>
    <property type="molecule type" value="Genomic_DNA"/>
</dbReference>
<evidence type="ECO:0000313" key="11">
    <source>
        <dbReference type="EMBL" id="MFC7201379.1"/>
    </source>
</evidence>
<keyword evidence="2 9" id="KW-0813">Transport</keyword>
<comment type="function">
    <text evidence="9">Involved in protein export.</text>
</comment>
<dbReference type="Pfam" id="PF02355">
    <property type="entry name" value="SecD_SecF_C"/>
    <property type="match status" value="1"/>
</dbReference>
<feature type="domain" description="Protein export membrane protein SecD/SecF C-terminal" evidence="10">
    <location>
        <begin position="340"/>
        <end position="498"/>
    </location>
</feature>
<dbReference type="GO" id="GO:0005886">
    <property type="term" value="C:plasma membrane"/>
    <property type="evidence" value="ECO:0007669"/>
    <property type="project" value="UniProtKB-SubCell"/>
</dbReference>
<evidence type="ECO:0000313" key="12">
    <source>
        <dbReference type="Proteomes" id="UP001596447"/>
    </source>
</evidence>
<comment type="caution">
    <text evidence="11">The sequence shown here is derived from an EMBL/GenBank/DDBJ whole genome shotgun (WGS) entry which is preliminary data.</text>
</comment>
<keyword evidence="8 9" id="KW-0472">Membrane</keyword>
<dbReference type="GO" id="GO:0065002">
    <property type="term" value="P:intracellular protein transmembrane transport"/>
    <property type="evidence" value="ECO:0007669"/>
    <property type="project" value="UniProtKB-UniRule"/>
</dbReference>
<evidence type="ECO:0000256" key="4">
    <source>
        <dbReference type="ARBA" id="ARBA00022692"/>
    </source>
</evidence>
<evidence type="ECO:0000256" key="3">
    <source>
        <dbReference type="ARBA" id="ARBA00022475"/>
    </source>
</evidence>
<comment type="subunit">
    <text evidence="9">Part of the protein translocation apparatus. Forms a complex with SecF.</text>
</comment>
<dbReference type="Gene3D" id="1.20.1640.10">
    <property type="entry name" value="Multidrug efflux transporter AcrB transmembrane domain"/>
    <property type="match status" value="1"/>
</dbReference>
<dbReference type="PANTHER" id="PTHR30081:SF1">
    <property type="entry name" value="PROTEIN TRANSLOCASE SUBUNIT SECD"/>
    <property type="match status" value="1"/>
</dbReference>
<feature type="transmembrane region" description="Helical" evidence="9">
    <location>
        <begin position="416"/>
        <end position="434"/>
    </location>
</feature>
<accession>A0ABD5Z8A3</accession>
<dbReference type="InterPro" id="IPR022813">
    <property type="entry name" value="SecD/SecF_arch_bac"/>
</dbReference>
<dbReference type="HAMAP" id="MF_01463_A">
    <property type="entry name" value="SecD_A"/>
    <property type="match status" value="1"/>
</dbReference>
<reference evidence="11 12" key="1">
    <citation type="journal article" date="2019" name="Int. J. Syst. Evol. Microbiol.">
        <title>The Global Catalogue of Microorganisms (GCM) 10K type strain sequencing project: providing services to taxonomists for standard genome sequencing and annotation.</title>
        <authorList>
            <consortium name="The Broad Institute Genomics Platform"/>
            <consortium name="The Broad Institute Genome Sequencing Center for Infectious Disease"/>
            <person name="Wu L."/>
            <person name="Ma J."/>
        </authorList>
    </citation>
    <scope>NUCLEOTIDE SEQUENCE [LARGE SCALE GENOMIC DNA]</scope>
    <source>
        <strain evidence="11 12">XZGYJ-43</strain>
    </source>
</reference>
<evidence type="ECO:0000256" key="2">
    <source>
        <dbReference type="ARBA" id="ARBA00022448"/>
    </source>
</evidence>
<dbReference type="InterPro" id="IPR024912">
    <property type="entry name" value="SecD_arc"/>
</dbReference>
<feature type="transmembrane region" description="Helical" evidence="9">
    <location>
        <begin position="455"/>
        <end position="475"/>
    </location>
</feature>
<organism evidence="11 12">
    <name type="scientific">Halospeciosus flavus</name>
    <dbReference type="NCBI Taxonomy" id="3032283"/>
    <lineage>
        <taxon>Archaea</taxon>
        <taxon>Methanobacteriati</taxon>
        <taxon>Methanobacteriota</taxon>
        <taxon>Stenosarchaea group</taxon>
        <taxon>Halobacteria</taxon>
        <taxon>Halobacteriales</taxon>
        <taxon>Halobacteriaceae</taxon>
        <taxon>Halospeciosus</taxon>
    </lineage>
</organism>
<evidence type="ECO:0000256" key="7">
    <source>
        <dbReference type="ARBA" id="ARBA00023010"/>
    </source>
</evidence>
<evidence type="ECO:0000256" key="1">
    <source>
        <dbReference type="ARBA" id="ARBA00004651"/>
    </source>
</evidence>
<proteinExistence type="inferred from homology"/>
<feature type="transmembrane region" description="Helical" evidence="9">
    <location>
        <begin position="481"/>
        <end position="499"/>
    </location>
</feature>
<evidence type="ECO:0000256" key="6">
    <source>
        <dbReference type="ARBA" id="ARBA00022989"/>
    </source>
</evidence>
<keyword evidence="12" id="KW-1185">Reference proteome</keyword>
<dbReference type="NCBIfam" id="NF006215">
    <property type="entry name" value="PRK08343.1-1"/>
    <property type="match status" value="1"/>
</dbReference>
<dbReference type="PANTHER" id="PTHR30081">
    <property type="entry name" value="PROTEIN-EXPORT MEMBRANE PROTEIN SEC"/>
    <property type="match status" value="1"/>
</dbReference>
<protein>
    <recommendedName>
        <fullName evidence="9">Protein-export membrane protein SecD</fullName>
    </recommendedName>
</protein>
<dbReference type="Gene3D" id="3.30.70.3220">
    <property type="match status" value="1"/>
</dbReference>
<dbReference type="AlphaFoldDB" id="A0ABD5Z8A3"/>
<comment type="similarity">
    <text evidence="9">Belongs to the SecD/SecF family. SecD subfamily.</text>
</comment>
<evidence type="ECO:0000256" key="9">
    <source>
        <dbReference type="HAMAP-Rule" id="MF_01463"/>
    </source>
</evidence>
<dbReference type="SUPFAM" id="SSF82866">
    <property type="entry name" value="Multidrug efflux transporter AcrB transmembrane domain"/>
    <property type="match status" value="1"/>
</dbReference>
<feature type="transmembrane region" description="Helical" evidence="9">
    <location>
        <begin position="390"/>
        <end position="410"/>
    </location>
</feature>
<keyword evidence="3 9" id="KW-1003">Cell membrane</keyword>
<comment type="caution">
    <text evidence="9">Lacks conserved residue(s) required for the propagation of feature annotation.</text>
</comment>
<keyword evidence="5 9" id="KW-0653">Protein transport</keyword>
<evidence type="ECO:0000256" key="5">
    <source>
        <dbReference type="ARBA" id="ARBA00022927"/>
    </source>
</evidence>
<evidence type="ECO:0000256" key="8">
    <source>
        <dbReference type="ARBA" id="ARBA00023136"/>
    </source>
</evidence>
<gene>
    <name evidence="9" type="primary">secD</name>
    <name evidence="11" type="ORF">ACFQJ9_18540</name>
</gene>
<dbReference type="InterPro" id="IPR048634">
    <property type="entry name" value="SecD_SecF_C"/>
</dbReference>
<keyword evidence="7 9" id="KW-0811">Translocation</keyword>
<dbReference type="GO" id="GO:0006605">
    <property type="term" value="P:protein targeting"/>
    <property type="evidence" value="ECO:0007669"/>
    <property type="project" value="UniProtKB-UniRule"/>
</dbReference>
<dbReference type="Proteomes" id="UP001596447">
    <property type="component" value="Unassembled WGS sequence"/>
</dbReference>
<keyword evidence="4 9" id="KW-0812">Transmembrane</keyword>
<name>A0ABD5Z8A3_9EURY</name>